<dbReference type="GO" id="GO:0008270">
    <property type="term" value="F:zinc ion binding"/>
    <property type="evidence" value="ECO:0007669"/>
    <property type="project" value="UniProtKB-KW"/>
</dbReference>
<dbReference type="PROSITE" id="PS50158">
    <property type="entry name" value="ZF_CCHC"/>
    <property type="match status" value="1"/>
</dbReference>
<keyword evidence="1" id="KW-0479">Metal-binding</keyword>
<keyword evidence="4" id="KW-1185">Reference proteome</keyword>
<dbReference type="AlphaFoldDB" id="A0A914LTB0"/>
<name>A0A914LTB0_MELIC</name>
<evidence type="ECO:0000256" key="2">
    <source>
        <dbReference type="SAM" id="MobiDB-lite"/>
    </source>
</evidence>
<dbReference type="GO" id="GO:0003676">
    <property type="term" value="F:nucleic acid binding"/>
    <property type="evidence" value="ECO:0007669"/>
    <property type="project" value="InterPro"/>
</dbReference>
<dbReference type="WBParaSite" id="Minc3s00868g18273">
    <property type="protein sequence ID" value="Minc3s00868g18273"/>
    <property type="gene ID" value="Minc3s00868g18273"/>
</dbReference>
<accession>A0A914LTB0</accession>
<proteinExistence type="predicted"/>
<evidence type="ECO:0000256" key="1">
    <source>
        <dbReference type="PROSITE-ProRule" id="PRU00047"/>
    </source>
</evidence>
<evidence type="ECO:0000313" key="4">
    <source>
        <dbReference type="Proteomes" id="UP000887563"/>
    </source>
</evidence>
<protein>
    <submittedName>
        <fullName evidence="5">CCHC-type domain-containing protein</fullName>
    </submittedName>
</protein>
<dbReference type="Gene3D" id="2.60.40.3770">
    <property type="match status" value="1"/>
</dbReference>
<reference evidence="5" key="1">
    <citation type="submission" date="2022-11" db="UniProtKB">
        <authorList>
            <consortium name="WormBaseParasite"/>
        </authorList>
    </citation>
    <scope>IDENTIFICATION</scope>
</reference>
<evidence type="ECO:0000259" key="3">
    <source>
        <dbReference type="PROSITE" id="PS50158"/>
    </source>
</evidence>
<dbReference type="Proteomes" id="UP000887563">
    <property type="component" value="Unplaced"/>
</dbReference>
<feature type="domain" description="CCHC-type" evidence="3">
    <location>
        <begin position="539"/>
        <end position="553"/>
    </location>
</feature>
<feature type="region of interest" description="Disordered" evidence="2">
    <location>
        <begin position="411"/>
        <end position="434"/>
    </location>
</feature>
<keyword evidence="1" id="KW-0863">Zinc-finger</keyword>
<organism evidence="4 5">
    <name type="scientific">Meloidogyne incognita</name>
    <name type="common">Southern root-knot nematode worm</name>
    <name type="synonym">Oxyuris incognita</name>
    <dbReference type="NCBI Taxonomy" id="6306"/>
    <lineage>
        <taxon>Eukaryota</taxon>
        <taxon>Metazoa</taxon>
        <taxon>Ecdysozoa</taxon>
        <taxon>Nematoda</taxon>
        <taxon>Chromadorea</taxon>
        <taxon>Rhabditida</taxon>
        <taxon>Tylenchina</taxon>
        <taxon>Tylenchomorpha</taxon>
        <taxon>Tylenchoidea</taxon>
        <taxon>Meloidogynidae</taxon>
        <taxon>Meloidogyninae</taxon>
        <taxon>Meloidogyne</taxon>
        <taxon>Meloidogyne incognita group</taxon>
    </lineage>
</organism>
<sequence>SNVDITKCRVNPIKLSGCYNCRGAIFRFNCISDMGDILAEIKCKGNIFTGHCSKRGVEQYVVLSFDRADIDENCEVICPAGYKKVSTFLALFLFFGLGGCVCTQEREKRLHNLEGQRKETIPFYSLSTFSIKIIKIMPNIAFSKFCSKILGCDEDQVGIMLYSSTEARLKISRAITQVEGENQGLGAWIGAPTDKGMTTPISGVGEWILVRDMPVDSIKPINIEPPWFAAYSAYTKESINSPVFQEQVDLLTGPGILLDHPWRDFEEFYPLSCLVIEKDEEIQGNVLTTDELKEQEIKIKMDVNSGTGKEVEPEINECSTGKTLSVADFHVRIEIKKNLLVGMLMFCLFGVLMAAPGKYSPLSTLPEDQWDSLLDEIEAFEPQMVFENIGIQPTNLSNPQIQVENVGEENFSQNIQEGPRTPPENNQEEREAKRAKLESLFESWLANRPTTGSNVCSTSALGGQTTHISGPSSTSTNTFIPSATSAIGTTSTIQFASTPSLTTPRPLASYKIPKIRKEEIGGSPNCYNKRPHTNYVKSCFLCGNKQHLAKNCPLANCGQQNNEIAPSHQNNSIPPNAAENLARDLTELAQRHPAPLATLLFQLARVLLLTTQAARQQ</sequence>
<dbReference type="InterPro" id="IPR001878">
    <property type="entry name" value="Znf_CCHC"/>
</dbReference>
<evidence type="ECO:0000313" key="5">
    <source>
        <dbReference type="WBParaSite" id="Minc3s00868g18273"/>
    </source>
</evidence>
<keyword evidence="1" id="KW-0862">Zinc</keyword>